<dbReference type="NCBIfam" id="NF038011">
    <property type="entry name" value="PelF"/>
    <property type="match status" value="1"/>
</dbReference>
<dbReference type="Pfam" id="PF13692">
    <property type="entry name" value="Glyco_trans_1_4"/>
    <property type="match status" value="1"/>
</dbReference>
<comment type="caution">
    <text evidence="2">The sequence shown here is derived from an EMBL/GenBank/DDBJ whole genome shotgun (WGS) entry which is preliminary data.</text>
</comment>
<sequence>MRICMVAEGSYPYITGGVSSWIHSLITNMPEHQFIIYAIAAESKQQGQFKYALPSNVVEVREVFLDEYLRVEGEWGHRIKLNAVQKGAIKSLIGGGKQVDWEPIFEVLRNNKLKNAADFLMSKDYFDVMSELCVENYDQIPFTEMFWTVRSMILPLLLTIREPVPEADIYHAVATGYSGVIAALGKHLHNKPMLLTEHGIYSREREEEIIKAEWVKGYFKNVWIEYFYTLSACAYQYSDHVITLFKRNQEIQAELGCDENKISIIPNGVRIEGFQGLDVKAKEEPIWIGGLVRVVPIKDIKTMLHSFQVVKHEVPEAKFFIMGPYEEDMEYYEECMGLVEALNLQDVVFTGSIDIKAYIGKMDILALTSISEGQPLAVLEGMAAGKPFVTTDVGSCKELLYGVDDDYGQAGYVVPVMNYEQIGQAIIQLCRSERLRKEFGASGLKRAQDKYSHDAFIDSYKALYQQYGGRDNGRNRI</sequence>
<evidence type="ECO:0000313" key="3">
    <source>
        <dbReference type="Proteomes" id="UP000812277"/>
    </source>
</evidence>
<keyword evidence="3" id="KW-1185">Reference proteome</keyword>
<dbReference type="Pfam" id="PF11997">
    <property type="entry name" value="DUF3492"/>
    <property type="match status" value="1"/>
</dbReference>
<proteinExistence type="predicted"/>
<dbReference type="EMBL" id="JAHZIJ010000004">
    <property type="protein sequence ID" value="MBW7474746.1"/>
    <property type="molecule type" value="Genomic_DNA"/>
</dbReference>
<accession>A0ABS7D4K7</accession>
<evidence type="ECO:0000313" key="2">
    <source>
        <dbReference type="EMBL" id="MBW7474746.1"/>
    </source>
</evidence>
<dbReference type="Proteomes" id="UP000812277">
    <property type="component" value="Unassembled WGS sequence"/>
</dbReference>
<organism evidence="2 3">
    <name type="scientific">Paenibacillus oenotherae</name>
    <dbReference type="NCBI Taxonomy" id="1435645"/>
    <lineage>
        <taxon>Bacteria</taxon>
        <taxon>Bacillati</taxon>
        <taxon>Bacillota</taxon>
        <taxon>Bacilli</taxon>
        <taxon>Bacillales</taxon>
        <taxon>Paenibacillaceae</taxon>
        <taxon>Paenibacillus</taxon>
    </lineage>
</organism>
<protein>
    <submittedName>
        <fullName evidence="2">GT4 family glycosyltransferase PelF</fullName>
    </submittedName>
</protein>
<dbReference type="PANTHER" id="PTHR12526">
    <property type="entry name" value="GLYCOSYLTRANSFERASE"/>
    <property type="match status" value="1"/>
</dbReference>
<reference evidence="2 3" key="1">
    <citation type="submission" date="2021-07" db="EMBL/GenBank/DDBJ databases">
        <title>Paenibacillus radiodurans sp. nov., isolated from the southeastern edge of Tengger Desert.</title>
        <authorList>
            <person name="Zhang G."/>
        </authorList>
    </citation>
    <scope>NUCLEOTIDE SEQUENCE [LARGE SCALE GENOMIC DNA]</scope>
    <source>
        <strain evidence="2 3">DT7-4</strain>
    </source>
</reference>
<dbReference type="Gene3D" id="3.40.50.2000">
    <property type="entry name" value="Glycogen Phosphorylase B"/>
    <property type="match status" value="2"/>
</dbReference>
<dbReference type="InterPro" id="IPR022622">
    <property type="entry name" value="DUF3492"/>
</dbReference>
<dbReference type="InterPro" id="IPR047691">
    <property type="entry name" value="PelF-like"/>
</dbReference>
<dbReference type="SUPFAM" id="SSF53756">
    <property type="entry name" value="UDP-Glycosyltransferase/glycogen phosphorylase"/>
    <property type="match status" value="1"/>
</dbReference>
<gene>
    <name evidence="2" type="primary">pelF</name>
    <name evidence="2" type="ORF">K0T92_08305</name>
</gene>
<evidence type="ECO:0000259" key="1">
    <source>
        <dbReference type="Pfam" id="PF11997"/>
    </source>
</evidence>
<name>A0ABS7D4K7_9BACL</name>
<dbReference type="PANTHER" id="PTHR12526:SF608">
    <property type="entry name" value="PELF"/>
    <property type="match status" value="1"/>
</dbReference>
<dbReference type="RefSeq" id="WP_219871988.1">
    <property type="nucleotide sequence ID" value="NZ_JAHZIJ010000004.1"/>
</dbReference>
<feature type="domain" description="DUF3492" evidence="1">
    <location>
        <begin position="1"/>
        <end position="259"/>
    </location>
</feature>